<feature type="coiled-coil region" evidence="2">
    <location>
        <begin position="18"/>
        <end position="45"/>
    </location>
</feature>
<feature type="domain" description="SKI-interacting protein SKIP SNW" evidence="4">
    <location>
        <begin position="68"/>
        <end position="153"/>
    </location>
</feature>
<dbReference type="EMBL" id="JBEAFC010000005">
    <property type="protein sequence ID" value="KAL1556478.1"/>
    <property type="molecule type" value="Genomic_DNA"/>
</dbReference>
<keyword evidence="2" id="KW-0175">Coiled coil</keyword>
<feature type="region of interest" description="Disordered" evidence="3">
    <location>
        <begin position="193"/>
        <end position="235"/>
    </location>
</feature>
<dbReference type="AlphaFoldDB" id="A0ABD1HMF7"/>
<evidence type="ECO:0000256" key="3">
    <source>
        <dbReference type="SAM" id="MobiDB-lite"/>
    </source>
</evidence>
<accession>A0ABD1HMF7</accession>
<protein>
    <submittedName>
        <fullName evidence="5">SNW/SKI-interacting protein A-like</fullName>
    </submittedName>
</protein>
<dbReference type="InterPro" id="IPR004015">
    <property type="entry name" value="SKI-int_prot_SKIP_SNW-dom"/>
</dbReference>
<evidence type="ECO:0000259" key="4">
    <source>
        <dbReference type="Pfam" id="PF02731"/>
    </source>
</evidence>
<sequence>MEGRFLRFITPIFAKDFAKDDGKDLDEKQKEIDETTQQTKAALERIVNVRLSAAQLKNVPKTTKDSKFIMYEPSQQSACAKGRIIRMLEMAVDPLEPPKFKHKRVPKGAGSPPVPVMHSPPRPVTVKDQQELKIPPSISNWKNSKGYTIPLDKGEEKAREAVAARLKVQKEMMMMEEKKKDMELRVLAQKARPKKSGIASANDGDMSVEERVTKRRLEAKDGGMGKKRKISRDRGRDISEKVALGMATTGARGGEVMYDQRLFNQEKGMDSGFGFGTDDAYNIYDKGLFTAQSALTTLFKPKKDCDDEMYGGADEQIDKIKCVKVDRAFTGTSERSTLRR</sequence>
<dbReference type="InterPro" id="IPR017862">
    <property type="entry name" value="SKI-int_prot_SKIP"/>
</dbReference>
<dbReference type="PANTHER" id="PTHR12096">
    <property type="entry name" value="NUCLEAR PROTEIN SKIP-RELATED"/>
    <property type="match status" value="1"/>
</dbReference>
<organism evidence="5 6">
    <name type="scientific">Salvia divinorum</name>
    <name type="common">Maria pastora</name>
    <name type="synonym">Diviner's sage</name>
    <dbReference type="NCBI Taxonomy" id="28513"/>
    <lineage>
        <taxon>Eukaryota</taxon>
        <taxon>Viridiplantae</taxon>
        <taxon>Streptophyta</taxon>
        <taxon>Embryophyta</taxon>
        <taxon>Tracheophyta</taxon>
        <taxon>Spermatophyta</taxon>
        <taxon>Magnoliopsida</taxon>
        <taxon>eudicotyledons</taxon>
        <taxon>Gunneridae</taxon>
        <taxon>Pentapetalae</taxon>
        <taxon>asterids</taxon>
        <taxon>lamiids</taxon>
        <taxon>Lamiales</taxon>
        <taxon>Lamiaceae</taxon>
        <taxon>Nepetoideae</taxon>
        <taxon>Mentheae</taxon>
        <taxon>Salviinae</taxon>
        <taxon>Salvia</taxon>
        <taxon>Salvia subgen. Calosphace</taxon>
    </lineage>
</organism>
<reference evidence="5 6" key="1">
    <citation type="submission" date="2024-06" db="EMBL/GenBank/DDBJ databases">
        <title>A chromosome level genome sequence of Diviner's sage (Salvia divinorum).</title>
        <authorList>
            <person name="Ford S.A."/>
            <person name="Ro D.-K."/>
            <person name="Ness R.W."/>
            <person name="Phillips M.A."/>
        </authorList>
    </citation>
    <scope>NUCLEOTIDE SEQUENCE [LARGE SCALE GENOMIC DNA]</scope>
    <source>
        <strain evidence="5">SAF-2024a</strain>
        <tissue evidence="5">Leaf</tissue>
    </source>
</reference>
<proteinExistence type="inferred from homology"/>
<name>A0ABD1HMF7_SALDI</name>
<gene>
    <name evidence="5" type="ORF">AAHA92_12095</name>
</gene>
<evidence type="ECO:0000256" key="1">
    <source>
        <dbReference type="ARBA" id="ARBA00010197"/>
    </source>
</evidence>
<dbReference type="Proteomes" id="UP001567538">
    <property type="component" value="Unassembled WGS sequence"/>
</dbReference>
<feature type="region of interest" description="Disordered" evidence="3">
    <location>
        <begin position="98"/>
        <end position="121"/>
    </location>
</feature>
<feature type="compositionally biased region" description="Pro residues" evidence="3">
    <location>
        <begin position="112"/>
        <end position="121"/>
    </location>
</feature>
<comment type="similarity">
    <text evidence="1">Belongs to the SNW family.</text>
</comment>
<dbReference type="Pfam" id="PF02731">
    <property type="entry name" value="SKIP_SNW"/>
    <property type="match status" value="1"/>
</dbReference>
<evidence type="ECO:0000313" key="6">
    <source>
        <dbReference type="Proteomes" id="UP001567538"/>
    </source>
</evidence>
<keyword evidence="6" id="KW-1185">Reference proteome</keyword>
<evidence type="ECO:0000256" key="2">
    <source>
        <dbReference type="SAM" id="Coils"/>
    </source>
</evidence>
<comment type="caution">
    <text evidence="5">The sequence shown here is derived from an EMBL/GenBank/DDBJ whole genome shotgun (WGS) entry which is preliminary data.</text>
</comment>
<feature type="compositionally biased region" description="Basic and acidic residues" evidence="3">
    <location>
        <begin position="208"/>
        <end position="224"/>
    </location>
</feature>
<evidence type="ECO:0000313" key="5">
    <source>
        <dbReference type="EMBL" id="KAL1556478.1"/>
    </source>
</evidence>